<feature type="region of interest" description="Disordered" evidence="1">
    <location>
        <begin position="130"/>
        <end position="152"/>
    </location>
</feature>
<accession>A0A9P6QPL8</accession>
<evidence type="ECO:0000256" key="1">
    <source>
        <dbReference type="SAM" id="MobiDB-lite"/>
    </source>
</evidence>
<evidence type="ECO:0000313" key="2">
    <source>
        <dbReference type="EMBL" id="KAG0289240.1"/>
    </source>
</evidence>
<proteinExistence type="predicted"/>
<protein>
    <submittedName>
        <fullName evidence="2">Uncharacterized protein</fullName>
    </submittedName>
</protein>
<reference evidence="2" key="1">
    <citation type="journal article" date="2020" name="Fungal Divers.">
        <title>Resolving the Mortierellaceae phylogeny through synthesis of multi-gene phylogenetics and phylogenomics.</title>
        <authorList>
            <person name="Vandepol N."/>
            <person name="Liber J."/>
            <person name="Desiro A."/>
            <person name="Na H."/>
            <person name="Kennedy M."/>
            <person name="Barry K."/>
            <person name="Grigoriev I.V."/>
            <person name="Miller A.N."/>
            <person name="O'Donnell K."/>
            <person name="Stajich J.E."/>
            <person name="Bonito G."/>
        </authorList>
    </citation>
    <scope>NUCLEOTIDE SEQUENCE</scope>
    <source>
        <strain evidence="2">NVP60</strain>
    </source>
</reference>
<dbReference type="Proteomes" id="UP000823405">
    <property type="component" value="Unassembled WGS sequence"/>
</dbReference>
<dbReference type="EMBL" id="JAAAIN010002892">
    <property type="protein sequence ID" value="KAG0289240.1"/>
    <property type="molecule type" value="Genomic_DNA"/>
</dbReference>
<organism evidence="2 3">
    <name type="scientific">Linnemannia gamsii</name>
    <dbReference type="NCBI Taxonomy" id="64522"/>
    <lineage>
        <taxon>Eukaryota</taxon>
        <taxon>Fungi</taxon>
        <taxon>Fungi incertae sedis</taxon>
        <taxon>Mucoromycota</taxon>
        <taxon>Mortierellomycotina</taxon>
        <taxon>Mortierellomycetes</taxon>
        <taxon>Mortierellales</taxon>
        <taxon>Mortierellaceae</taxon>
        <taxon>Linnemannia</taxon>
    </lineage>
</organism>
<keyword evidence="3" id="KW-1185">Reference proteome</keyword>
<gene>
    <name evidence="2" type="ORF">BGZ97_006512</name>
</gene>
<name>A0A9P6QPL8_9FUNG</name>
<dbReference type="AlphaFoldDB" id="A0A9P6QPL8"/>
<dbReference type="OrthoDB" id="2159786at2759"/>
<evidence type="ECO:0000313" key="3">
    <source>
        <dbReference type="Proteomes" id="UP000823405"/>
    </source>
</evidence>
<sequence>MQSVRKKRADRAEEAKLAPLFHLQRTWHKTPNNNLHLELAGQLLRKSLARKDYQRAFTIYSTLTSCKSSNEELLWKKDSVAVELALFQMRCGHIKDARKTLEGDNPQLQGYYGVIEFALFNEAVEEKRADHGSSLRASQHASHHHSGSFDLLGDSQAGGDGSEYGEDSDNESTLWDARIMSHKRSAIKHLELALKLDSRNDGFLAYLVRLKCGRIEMTGWDKRRATNKRKTIIQEMKAYLKQFYNDNTGSMLALKLLAALENRERQKTLELILALNPAADSELYVKPLVNLMWKSFPAEQMDIITRITSSKRFGTLDARAVKEDQNSPNEDEILGRTRTAVQESSGPRLDVTYLRPIVQLLLTRAEYNAMKPWEEQEIRKITSLYDTSRVSPGVFSPVTAEPRTKAVSFFDQLPADRQPSWYRSVASILSL</sequence>
<comment type="caution">
    <text evidence="2">The sequence shown here is derived from an EMBL/GenBank/DDBJ whole genome shotgun (WGS) entry which is preliminary data.</text>
</comment>